<organism evidence="2 3">
    <name type="scientific">Riccia fluitans</name>
    <dbReference type="NCBI Taxonomy" id="41844"/>
    <lineage>
        <taxon>Eukaryota</taxon>
        <taxon>Viridiplantae</taxon>
        <taxon>Streptophyta</taxon>
        <taxon>Embryophyta</taxon>
        <taxon>Marchantiophyta</taxon>
        <taxon>Marchantiopsida</taxon>
        <taxon>Marchantiidae</taxon>
        <taxon>Marchantiales</taxon>
        <taxon>Ricciaceae</taxon>
        <taxon>Riccia</taxon>
    </lineage>
</organism>
<accession>A0ABD1YC83</accession>
<proteinExistence type="predicted"/>
<dbReference type="Proteomes" id="UP001605036">
    <property type="component" value="Unassembled WGS sequence"/>
</dbReference>
<dbReference type="InterPro" id="IPR016024">
    <property type="entry name" value="ARM-type_fold"/>
</dbReference>
<sequence length="133" mass="14803">MGTGEDDSGRDPARDKIIKKLFDELLFSSRTDERCAGCVWLVSIISYSRKHARVQKMLPEIQEALSHLLGDQNELTQEMSSLGMSIVYELGDAATKNELVQALVNNLSGTAKKKRAVKNRKSQLADKGYSRAM</sequence>
<evidence type="ECO:0000313" key="2">
    <source>
        <dbReference type="EMBL" id="KAL2624396.1"/>
    </source>
</evidence>
<dbReference type="PANTHER" id="PTHR23346">
    <property type="entry name" value="TRANSLATIONAL ACTIVATOR GCN1-RELATED"/>
    <property type="match status" value="1"/>
</dbReference>
<evidence type="ECO:0000256" key="1">
    <source>
        <dbReference type="ARBA" id="ARBA00022737"/>
    </source>
</evidence>
<dbReference type="Gene3D" id="1.25.10.10">
    <property type="entry name" value="Leucine-rich Repeat Variant"/>
    <property type="match status" value="1"/>
</dbReference>
<gene>
    <name evidence="2" type="ORF">R1flu_008641</name>
</gene>
<evidence type="ECO:0000313" key="3">
    <source>
        <dbReference type="Proteomes" id="UP001605036"/>
    </source>
</evidence>
<dbReference type="PANTHER" id="PTHR23346:SF19">
    <property type="entry name" value="PROTEASOME ADAPTER AND SCAFFOLD PROTEIN ECM29"/>
    <property type="match status" value="1"/>
</dbReference>
<protein>
    <recommendedName>
        <fullName evidence="4">Interferon-related developmental regulator N-terminal domain-containing protein</fullName>
    </recommendedName>
</protein>
<reference evidence="2 3" key="1">
    <citation type="submission" date="2024-09" db="EMBL/GenBank/DDBJ databases">
        <title>Chromosome-scale assembly of Riccia fluitans.</title>
        <authorList>
            <person name="Paukszto L."/>
            <person name="Sawicki J."/>
            <person name="Karawczyk K."/>
            <person name="Piernik-Szablinska J."/>
            <person name="Szczecinska M."/>
            <person name="Mazdziarz M."/>
        </authorList>
    </citation>
    <scope>NUCLEOTIDE SEQUENCE [LARGE SCALE GENOMIC DNA]</scope>
    <source>
        <strain evidence="2">Rf_01</strain>
        <tissue evidence="2">Aerial parts of the thallus</tissue>
    </source>
</reference>
<comment type="caution">
    <text evidence="2">The sequence shown here is derived from an EMBL/GenBank/DDBJ whole genome shotgun (WGS) entry which is preliminary data.</text>
</comment>
<name>A0ABD1YC83_9MARC</name>
<dbReference type="InterPro" id="IPR011989">
    <property type="entry name" value="ARM-like"/>
</dbReference>
<dbReference type="EMBL" id="JBHFFA010000005">
    <property type="protein sequence ID" value="KAL2624396.1"/>
    <property type="molecule type" value="Genomic_DNA"/>
</dbReference>
<evidence type="ECO:0008006" key="4">
    <source>
        <dbReference type="Google" id="ProtNLM"/>
    </source>
</evidence>
<keyword evidence="3" id="KW-1185">Reference proteome</keyword>
<dbReference type="AlphaFoldDB" id="A0ABD1YC83"/>
<keyword evidence="1" id="KW-0677">Repeat</keyword>
<dbReference type="SUPFAM" id="SSF48371">
    <property type="entry name" value="ARM repeat"/>
    <property type="match status" value="1"/>
</dbReference>